<dbReference type="Gramene" id="KQL27055">
    <property type="protein sequence ID" value="KQL27055"/>
    <property type="gene ID" value="SETIT_031829mg"/>
</dbReference>
<dbReference type="AlphaFoldDB" id="K3ZYZ7"/>
<protein>
    <submittedName>
        <fullName evidence="1">Uncharacterized protein</fullName>
    </submittedName>
</protein>
<proteinExistence type="predicted"/>
<accession>K3ZYZ7</accession>
<sequence>MHSPCMFSKENSFLFQKPQPPRINRSGNCLLKYVRTSKIHHPREFWTSREVWKNF</sequence>
<dbReference type="InParanoid" id="K3ZYZ7"/>
<dbReference type="EnsemblPlants" id="KQL27055">
    <property type="protein sequence ID" value="KQL27055"/>
    <property type="gene ID" value="SETIT_031829mg"/>
</dbReference>
<reference evidence="1" key="2">
    <citation type="submission" date="2018-08" db="UniProtKB">
        <authorList>
            <consortium name="EnsemblPlants"/>
        </authorList>
    </citation>
    <scope>IDENTIFICATION</scope>
    <source>
        <strain evidence="1">Yugu1</strain>
    </source>
</reference>
<organism evidence="1 2">
    <name type="scientific">Setaria italica</name>
    <name type="common">Foxtail millet</name>
    <name type="synonym">Panicum italicum</name>
    <dbReference type="NCBI Taxonomy" id="4555"/>
    <lineage>
        <taxon>Eukaryota</taxon>
        <taxon>Viridiplantae</taxon>
        <taxon>Streptophyta</taxon>
        <taxon>Embryophyta</taxon>
        <taxon>Tracheophyta</taxon>
        <taxon>Spermatophyta</taxon>
        <taxon>Magnoliopsida</taxon>
        <taxon>Liliopsida</taxon>
        <taxon>Poales</taxon>
        <taxon>Poaceae</taxon>
        <taxon>PACMAD clade</taxon>
        <taxon>Panicoideae</taxon>
        <taxon>Panicodae</taxon>
        <taxon>Paniceae</taxon>
        <taxon>Cenchrinae</taxon>
        <taxon>Setaria</taxon>
    </lineage>
</organism>
<dbReference type="Proteomes" id="UP000004995">
    <property type="component" value="Unassembled WGS sequence"/>
</dbReference>
<evidence type="ECO:0000313" key="2">
    <source>
        <dbReference type="Proteomes" id="UP000004995"/>
    </source>
</evidence>
<dbReference type="EMBL" id="AGNK02001362">
    <property type="status" value="NOT_ANNOTATED_CDS"/>
    <property type="molecule type" value="Genomic_DNA"/>
</dbReference>
<keyword evidence="2" id="KW-1185">Reference proteome</keyword>
<reference evidence="2" key="1">
    <citation type="journal article" date="2012" name="Nat. Biotechnol.">
        <title>Reference genome sequence of the model plant Setaria.</title>
        <authorList>
            <person name="Bennetzen J.L."/>
            <person name="Schmutz J."/>
            <person name="Wang H."/>
            <person name="Percifield R."/>
            <person name="Hawkins J."/>
            <person name="Pontaroli A.C."/>
            <person name="Estep M."/>
            <person name="Feng L."/>
            <person name="Vaughn J.N."/>
            <person name="Grimwood J."/>
            <person name="Jenkins J."/>
            <person name="Barry K."/>
            <person name="Lindquist E."/>
            <person name="Hellsten U."/>
            <person name="Deshpande S."/>
            <person name="Wang X."/>
            <person name="Wu X."/>
            <person name="Mitros T."/>
            <person name="Triplett J."/>
            <person name="Yang X."/>
            <person name="Ye C.Y."/>
            <person name="Mauro-Herrera M."/>
            <person name="Wang L."/>
            <person name="Li P."/>
            <person name="Sharma M."/>
            <person name="Sharma R."/>
            <person name="Ronald P.C."/>
            <person name="Panaud O."/>
            <person name="Kellogg E.A."/>
            <person name="Brutnell T.P."/>
            <person name="Doust A.N."/>
            <person name="Tuskan G.A."/>
            <person name="Rokhsar D."/>
            <person name="Devos K.M."/>
        </authorList>
    </citation>
    <scope>NUCLEOTIDE SEQUENCE [LARGE SCALE GENOMIC DNA]</scope>
    <source>
        <strain evidence="2">cv. Yugu1</strain>
    </source>
</reference>
<name>K3ZYZ7_SETIT</name>
<evidence type="ECO:0000313" key="1">
    <source>
        <dbReference type="EnsemblPlants" id="KQL27055"/>
    </source>
</evidence>
<dbReference type="HOGENOM" id="CLU_3035956_0_0_1"/>